<name>A0A8S3CA62_9BILA</name>
<evidence type="ECO:0000313" key="3">
    <source>
        <dbReference type="Proteomes" id="UP000676336"/>
    </source>
</evidence>
<dbReference type="AlphaFoldDB" id="A0A8S3CA62"/>
<proteinExistence type="predicted"/>
<dbReference type="EMBL" id="CAJOBI010173870">
    <property type="protein sequence ID" value="CAF4899881.1"/>
    <property type="molecule type" value="Genomic_DNA"/>
</dbReference>
<organism evidence="2 3">
    <name type="scientific">Rotaria magnacalcarata</name>
    <dbReference type="NCBI Taxonomy" id="392030"/>
    <lineage>
        <taxon>Eukaryota</taxon>
        <taxon>Metazoa</taxon>
        <taxon>Spiralia</taxon>
        <taxon>Gnathifera</taxon>
        <taxon>Rotifera</taxon>
        <taxon>Eurotatoria</taxon>
        <taxon>Bdelloidea</taxon>
        <taxon>Philodinida</taxon>
        <taxon>Philodinidae</taxon>
        <taxon>Rotaria</taxon>
    </lineage>
</organism>
<gene>
    <name evidence="1" type="ORF">SMN809_LOCUS46866</name>
    <name evidence="2" type="ORF">SMN809_LOCUS51698</name>
</gene>
<reference evidence="2" key="1">
    <citation type="submission" date="2021-02" db="EMBL/GenBank/DDBJ databases">
        <authorList>
            <person name="Nowell W R."/>
        </authorList>
    </citation>
    <scope>NUCLEOTIDE SEQUENCE</scope>
</reference>
<sequence>MVIRSIPYPEMASWYITLKYACNGLANECANASLTLMFQISSSQCTKQQCGTYGIC</sequence>
<feature type="non-terminal residue" evidence="2">
    <location>
        <position position="1"/>
    </location>
</feature>
<evidence type="ECO:0000313" key="1">
    <source>
        <dbReference type="EMBL" id="CAF4793620.1"/>
    </source>
</evidence>
<dbReference type="EMBL" id="CAJOBI010146846">
    <property type="protein sequence ID" value="CAF4793620.1"/>
    <property type="molecule type" value="Genomic_DNA"/>
</dbReference>
<evidence type="ECO:0000313" key="2">
    <source>
        <dbReference type="EMBL" id="CAF4899881.1"/>
    </source>
</evidence>
<comment type="caution">
    <text evidence="2">The sequence shown here is derived from an EMBL/GenBank/DDBJ whole genome shotgun (WGS) entry which is preliminary data.</text>
</comment>
<protein>
    <submittedName>
        <fullName evidence="2">Uncharacterized protein</fullName>
    </submittedName>
</protein>
<accession>A0A8S3CA62</accession>
<dbReference type="Proteomes" id="UP000676336">
    <property type="component" value="Unassembled WGS sequence"/>
</dbReference>